<dbReference type="PANTHER" id="PTHR43294:SF20">
    <property type="entry name" value="P-TYPE ATPASE"/>
    <property type="match status" value="1"/>
</dbReference>
<keyword evidence="6" id="KW-0067">ATP-binding</keyword>
<keyword evidence="9 11" id="KW-0472">Membrane</keyword>
<evidence type="ECO:0000256" key="5">
    <source>
        <dbReference type="ARBA" id="ARBA00022741"/>
    </source>
</evidence>
<dbReference type="PROSITE" id="PS00154">
    <property type="entry name" value="ATPASE_E1_E2"/>
    <property type="match status" value="1"/>
</dbReference>
<dbReference type="EMBL" id="JAPJDO010000004">
    <property type="protein sequence ID" value="MCX2936484.1"/>
    <property type="molecule type" value="Genomic_DNA"/>
</dbReference>
<feature type="domain" description="Cation-transporting P-type ATPase N-terminal" evidence="12">
    <location>
        <begin position="23"/>
        <end position="96"/>
    </location>
</feature>
<feature type="transmembrane region" description="Helical" evidence="11">
    <location>
        <begin position="842"/>
        <end position="861"/>
    </location>
</feature>
<evidence type="ECO:0000256" key="10">
    <source>
        <dbReference type="ARBA" id="ARBA00049360"/>
    </source>
</evidence>
<feature type="transmembrane region" description="Helical" evidence="11">
    <location>
        <begin position="775"/>
        <end position="796"/>
    </location>
</feature>
<dbReference type="Pfam" id="PF00122">
    <property type="entry name" value="E1-E2_ATPase"/>
    <property type="match status" value="1"/>
</dbReference>
<dbReference type="InterPro" id="IPR059000">
    <property type="entry name" value="ATPase_P-type_domA"/>
</dbReference>
<dbReference type="RefSeq" id="WP_265995748.1">
    <property type="nucleotide sequence ID" value="NZ_JAPJDN010000004.1"/>
</dbReference>
<proteinExistence type="inferred from homology"/>
<comment type="similarity">
    <text evidence="2">Belongs to the cation transport ATPase (P-type) (TC 3.A.3) family. Type IIA subfamily.</text>
</comment>
<comment type="catalytic activity">
    <reaction evidence="10">
        <text>ATP + H2O = ADP + phosphate + H(+)</text>
        <dbReference type="Rhea" id="RHEA:13065"/>
        <dbReference type="ChEBI" id="CHEBI:15377"/>
        <dbReference type="ChEBI" id="CHEBI:15378"/>
        <dbReference type="ChEBI" id="CHEBI:30616"/>
        <dbReference type="ChEBI" id="CHEBI:43474"/>
        <dbReference type="ChEBI" id="CHEBI:456216"/>
    </reaction>
</comment>
<evidence type="ECO:0000256" key="7">
    <source>
        <dbReference type="ARBA" id="ARBA00022967"/>
    </source>
</evidence>
<dbReference type="SUPFAM" id="SSF81665">
    <property type="entry name" value="Calcium ATPase, transmembrane domain M"/>
    <property type="match status" value="1"/>
</dbReference>
<protein>
    <submittedName>
        <fullName evidence="13">HAD-IC family P-type ATPase</fullName>
    </submittedName>
</protein>
<evidence type="ECO:0000313" key="13">
    <source>
        <dbReference type="EMBL" id="MCX2936484.1"/>
    </source>
</evidence>
<keyword evidence="7" id="KW-1278">Translocase</keyword>
<dbReference type="Proteomes" id="UP001300745">
    <property type="component" value="Unassembled WGS sequence"/>
</dbReference>
<organism evidence="13 14">
    <name type="scientific">Mycobacterium pinniadriaticum</name>
    <dbReference type="NCBI Taxonomy" id="2994102"/>
    <lineage>
        <taxon>Bacteria</taxon>
        <taxon>Bacillati</taxon>
        <taxon>Actinomycetota</taxon>
        <taxon>Actinomycetes</taxon>
        <taxon>Mycobacteriales</taxon>
        <taxon>Mycobacteriaceae</taxon>
        <taxon>Mycobacterium</taxon>
    </lineage>
</organism>
<evidence type="ECO:0000256" key="6">
    <source>
        <dbReference type="ARBA" id="ARBA00022840"/>
    </source>
</evidence>
<dbReference type="Gene3D" id="1.20.1110.10">
    <property type="entry name" value="Calcium-transporting ATPase, transmembrane domain"/>
    <property type="match status" value="1"/>
</dbReference>
<dbReference type="Gene3D" id="3.40.50.1000">
    <property type="entry name" value="HAD superfamily/HAD-like"/>
    <property type="match status" value="1"/>
</dbReference>
<feature type="transmembrane region" description="Helical" evidence="11">
    <location>
        <begin position="802"/>
        <end position="821"/>
    </location>
</feature>
<dbReference type="InterPro" id="IPR050510">
    <property type="entry name" value="Cation_transp_ATPase_P-type"/>
</dbReference>
<accession>A0ABT3SAD5</accession>
<dbReference type="SFLD" id="SFLDS00003">
    <property type="entry name" value="Haloacid_Dehalogenase"/>
    <property type="match status" value="1"/>
</dbReference>
<dbReference type="SMART" id="SM00831">
    <property type="entry name" value="Cation_ATPase_N"/>
    <property type="match status" value="1"/>
</dbReference>
<dbReference type="InterPro" id="IPR001757">
    <property type="entry name" value="P_typ_ATPase"/>
</dbReference>
<feature type="transmembrane region" description="Helical" evidence="11">
    <location>
        <begin position="260"/>
        <end position="282"/>
    </location>
</feature>
<comment type="subcellular location">
    <subcellularLocation>
        <location evidence="1">Cell membrane</location>
        <topology evidence="1">Multi-pass membrane protein</topology>
    </subcellularLocation>
</comment>
<dbReference type="Pfam" id="PF00690">
    <property type="entry name" value="Cation_ATPase_N"/>
    <property type="match status" value="1"/>
</dbReference>
<dbReference type="InterPro" id="IPR023214">
    <property type="entry name" value="HAD_sf"/>
</dbReference>
<feature type="transmembrane region" description="Helical" evidence="11">
    <location>
        <begin position="735"/>
        <end position="754"/>
    </location>
</feature>
<evidence type="ECO:0000256" key="8">
    <source>
        <dbReference type="ARBA" id="ARBA00022989"/>
    </source>
</evidence>
<feature type="transmembrane region" description="Helical" evidence="11">
    <location>
        <begin position="67"/>
        <end position="91"/>
    </location>
</feature>
<dbReference type="SUPFAM" id="SSF56784">
    <property type="entry name" value="HAD-like"/>
    <property type="match status" value="1"/>
</dbReference>
<dbReference type="InterPro" id="IPR006068">
    <property type="entry name" value="ATPase_P-typ_cation-transptr_C"/>
</dbReference>
<dbReference type="SUPFAM" id="SSF81653">
    <property type="entry name" value="Calcium ATPase, transduction domain A"/>
    <property type="match status" value="1"/>
</dbReference>
<keyword evidence="14" id="KW-1185">Reference proteome</keyword>
<dbReference type="SUPFAM" id="SSF81660">
    <property type="entry name" value="Metal cation-transporting ATPase, ATP-binding domain N"/>
    <property type="match status" value="1"/>
</dbReference>
<keyword evidence="3" id="KW-1003">Cell membrane</keyword>
<dbReference type="PRINTS" id="PR00120">
    <property type="entry name" value="HATPASE"/>
</dbReference>
<dbReference type="PRINTS" id="PR00119">
    <property type="entry name" value="CATATPASE"/>
</dbReference>
<keyword evidence="8 11" id="KW-1133">Transmembrane helix</keyword>
<name>A0ABT3SAD5_9MYCO</name>
<dbReference type="Gene3D" id="3.40.1110.10">
    <property type="entry name" value="Calcium-transporting ATPase, cytoplasmic domain N"/>
    <property type="match status" value="1"/>
</dbReference>
<gene>
    <name evidence="13" type="ORF">ORI27_07230</name>
</gene>
<feature type="transmembrane region" description="Helical" evidence="11">
    <location>
        <begin position="873"/>
        <end position="892"/>
    </location>
</feature>
<keyword evidence="5" id="KW-0547">Nucleotide-binding</keyword>
<dbReference type="NCBIfam" id="TIGR01494">
    <property type="entry name" value="ATPase_P-type"/>
    <property type="match status" value="3"/>
</dbReference>
<dbReference type="InterPro" id="IPR036412">
    <property type="entry name" value="HAD-like_sf"/>
</dbReference>
<keyword evidence="4 11" id="KW-0812">Transmembrane</keyword>
<feature type="transmembrane region" description="Helical" evidence="11">
    <location>
        <begin position="294"/>
        <end position="318"/>
    </location>
</feature>
<dbReference type="SFLD" id="SFLDG00002">
    <property type="entry name" value="C1.7:_P-type_atpase_like"/>
    <property type="match status" value="1"/>
</dbReference>
<dbReference type="Pfam" id="PF13246">
    <property type="entry name" value="Cation_ATPase"/>
    <property type="match status" value="1"/>
</dbReference>
<dbReference type="InterPro" id="IPR023298">
    <property type="entry name" value="ATPase_P-typ_TM_dom_sf"/>
</dbReference>
<feature type="transmembrane region" description="Helical" evidence="11">
    <location>
        <begin position="97"/>
        <end position="116"/>
    </location>
</feature>
<evidence type="ECO:0000256" key="2">
    <source>
        <dbReference type="ARBA" id="ARBA00005675"/>
    </source>
</evidence>
<dbReference type="InterPro" id="IPR023299">
    <property type="entry name" value="ATPase_P-typ_cyto_dom_N"/>
</dbReference>
<dbReference type="InterPro" id="IPR044492">
    <property type="entry name" value="P_typ_ATPase_HD_dom"/>
</dbReference>
<reference evidence="13 14" key="1">
    <citation type="submission" date="2022-11" db="EMBL/GenBank/DDBJ databases">
        <title>Mycobacterium sp. nov.</title>
        <authorList>
            <person name="Papic B."/>
            <person name="Spicic S."/>
            <person name="Duvnjak S."/>
        </authorList>
    </citation>
    <scope>NUCLEOTIDE SEQUENCE [LARGE SCALE GENOMIC DNA]</scope>
    <source>
        <strain evidence="13 14">CVI_P4</strain>
    </source>
</reference>
<dbReference type="Pfam" id="PF00689">
    <property type="entry name" value="Cation_ATPase_C"/>
    <property type="match status" value="1"/>
</dbReference>
<dbReference type="SFLD" id="SFLDF00027">
    <property type="entry name" value="p-type_atpase"/>
    <property type="match status" value="1"/>
</dbReference>
<evidence type="ECO:0000256" key="9">
    <source>
        <dbReference type="ARBA" id="ARBA00023136"/>
    </source>
</evidence>
<evidence type="ECO:0000256" key="3">
    <source>
        <dbReference type="ARBA" id="ARBA00022475"/>
    </source>
</evidence>
<dbReference type="InterPro" id="IPR004014">
    <property type="entry name" value="ATPase_P-typ_cation-transptr_N"/>
</dbReference>
<sequence length="914" mass="97127">MVETPRGSGHDEADVGPVNGVAAWHARPIEAVEEFLLTSPHGLSAGEAANRLARHGRNELRHEPPPSVLVIFLRQFSGTFILVLLVAGLVTLVMGELLDTLLIAVALLLNAVIGVYQERRAADAVSALMRLVVPRCRVVRDGHEWDIDSRELVPGDVVLLESGSRVPADLRLSAVNALTIDESLLTGESLPVTKTTAPVSENAVTADRFGMAFTGTIVANGRGHGYVVATGEDTELGSIAELVRTEAVGELPLQARMARFARVVGVAVLAAAVVAFVSGLALGESAGHVFRVAVAMAVSAVPEGLPVAMTVTFAIGVTRMARRNAVLRRLPALETLGSTTVVGSDKTGTLTENRMTVQEVWAGGRFYRAPDDLRSDSPSLRLTLITGALTNEADLVHTTEGTTSTGDPTEVALLTAADAAGFDPGGLQEEYPLVAEIPFESHRRYSATIRDYDSARAVFVKGAPEQVIAMCASTLTDGGPVPMDADAAHAAARELAGRGLRVLAMAYRGLPAHATHAQSDGAEPEPGERADPDQLVLLGFQAMMDPPRAGVHAAITACHQAGVRVVMITGDHSITARAIAAELGILRNPHERVLTGTDLAHLNDAALRAVVEDVSVYARVSPNDKLRIVRALQDHGHIVAVTGDGVNDAPALRAASIGISMGEGGTDVAREASDMVLSDDNFVSIVAAIEEGRIAFANIRKVTFFLISTALAEVAAILLALWLRWPMLLVPAQILWLNLVTNGVQDLALAFEPGSRDVLKRPPRPRREGILSATMWERTAIVGVVMAAGALFMFNWQLGRDHSLVAAQSVTLTTLVLFEAFQAGNSRSENRSLFALNPLANPFLFWASLGALSLHIAAMYLPPFQYVLGIQPISAAAWIRAVLVAATILVAVEAHKAFRRWHPISARPRTATPP</sequence>
<evidence type="ECO:0000256" key="1">
    <source>
        <dbReference type="ARBA" id="ARBA00004651"/>
    </source>
</evidence>
<dbReference type="InterPro" id="IPR008250">
    <property type="entry name" value="ATPase_P-typ_transduc_dom_A_sf"/>
</dbReference>
<evidence type="ECO:0000256" key="4">
    <source>
        <dbReference type="ARBA" id="ARBA00022692"/>
    </source>
</evidence>
<evidence type="ECO:0000259" key="12">
    <source>
        <dbReference type="SMART" id="SM00831"/>
    </source>
</evidence>
<evidence type="ECO:0000256" key="11">
    <source>
        <dbReference type="SAM" id="Phobius"/>
    </source>
</evidence>
<comment type="caution">
    <text evidence="13">The sequence shown here is derived from an EMBL/GenBank/DDBJ whole genome shotgun (WGS) entry which is preliminary data.</text>
</comment>
<dbReference type="InterPro" id="IPR018303">
    <property type="entry name" value="ATPase_P-typ_P_site"/>
</dbReference>
<dbReference type="PANTHER" id="PTHR43294">
    <property type="entry name" value="SODIUM/POTASSIUM-TRANSPORTING ATPASE SUBUNIT ALPHA"/>
    <property type="match status" value="1"/>
</dbReference>
<feature type="transmembrane region" description="Helical" evidence="11">
    <location>
        <begin position="702"/>
        <end position="723"/>
    </location>
</feature>
<evidence type="ECO:0000313" key="14">
    <source>
        <dbReference type="Proteomes" id="UP001300745"/>
    </source>
</evidence>
<dbReference type="Gene3D" id="2.70.150.10">
    <property type="entry name" value="Calcium-transporting ATPase, cytoplasmic transduction domain A"/>
    <property type="match status" value="1"/>
</dbReference>